<dbReference type="GO" id="GO:0020037">
    <property type="term" value="F:heme binding"/>
    <property type="evidence" value="ECO:0007669"/>
    <property type="project" value="TreeGrafter"/>
</dbReference>
<feature type="transmembrane region" description="Helical" evidence="12">
    <location>
        <begin position="24"/>
        <end position="49"/>
    </location>
</feature>
<evidence type="ECO:0000256" key="3">
    <source>
        <dbReference type="ARBA" id="ARBA00022448"/>
    </source>
</evidence>
<evidence type="ECO:0000256" key="9">
    <source>
        <dbReference type="ARBA" id="ARBA00022989"/>
    </source>
</evidence>
<evidence type="ECO:0000256" key="4">
    <source>
        <dbReference type="ARBA" id="ARBA00022475"/>
    </source>
</evidence>
<comment type="subcellular location">
    <subcellularLocation>
        <location evidence="1">Cell membrane</location>
        <topology evidence="1">Multi-pass membrane protein</topology>
    </subcellularLocation>
</comment>
<keyword evidence="4" id="KW-1003">Cell membrane</keyword>
<evidence type="ECO:0000256" key="12">
    <source>
        <dbReference type="SAM" id="Phobius"/>
    </source>
</evidence>
<dbReference type="GO" id="GO:0005506">
    <property type="term" value="F:iron ion binding"/>
    <property type="evidence" value="ECO:0007669"/>
    <property type="project" value="InterPro"/>
</dbReference>
<evidence type="ECO:0000256" key="5">
    <source>
        <dbReference type="ARBA" id="ARBA00022617"/>
    </source>
</evidence>
<keyword evidence="3" id="KW-0813">Transport</keyword>
<dbReference type="Gene3D" id="1.20.950.20">
    <property type="entry name" value="Transmembrane di-heme cytochromes, Chain C"/>
    <property type="match status" value="1"/>
</dbReference>
<evidence type="ECO:0000256" key="2">
    <source>
        <dbReference type="ARBA" id="ARBA00008622"/>
    </source>
</evidence>
<dbReference type="Proteomes" id="UP000051934">
    <property type="component" value="Unassembled WGS sequence"/>
</dbReference>
<protein>
    <recommendedName>
        <fullName evidence="13">Cytochrome b561 bacterial/Ni-hydrogenase domain-containing protein</fullName>
    </recommendedName>
</protein>
<evidence type="ECO:0000313" key="14">
    <source>
        <dbReference type="EMBL" id="KRO70653.1"/>
    </source>
</evidence>
<reference evidence="14 15" key="1">
    <citation type="submission" date="2015-10" db="EMBL/GenBank/DDBJ databases">
        <title>Metagenome-Assembled Genomes uncover a global brackish microbiome.</title>
        <authorList>
            <person name="Hugerth L.W."/>
            <person name="Larsson J."/>
            <person name="Alneberg J."/>
            <person name="Lindh M.V."/>
            <person name="Legrand C."/>
            <person name="Pinhassi J."/>
            <person name="Andersson A.F."/>
        </authorList>
    </citation>
    <scope>NUCLEOTIDE SEQUENCE [LARGE SCALE GENOMIC DNA]</scope>
    <source>
        <strain evidence="14">BACL4 MAG-120507-bin80</strain>
    </source>
</reference>
<comment type="caution">
    <text evidence="14">The sequence shown here is derived from an EMBL/GenBank/DDBJ whole genome shotgun (WGS) entry which is preliminary data.</text>
</comment>
<name>A0A0R2SD83_9GAMM</name>
<keyword evidence="10" id="KW-0408">Iron</keyword>
<keyword evidence="11 12" id="KW-0472">Membrane</keyword>
<feature type="domain" description="Cytochrome b561 bacterial/Ni-hydrogenase" evidence="13">
    <location>
        <begin position="64"/>
        <end position="232"/>
    </location>
</feature>
<proteinExistence type="inferred from homology"/>
<feature type="transmembrane region" description="Helical" evidence="12">
    <location>
        <begin position="102"/>
        <end position="121"/>
    </location>
</feature>
<dbReference type="GO" id="GO:0009055">
    <property type="term" value="F:electron transfer activity"/>
    <property type="evidence" value="ECO:0007669"/>
    <property type="project" value="InterPro"/>
</dbReference>
<dbReference type="PANTHER" id="PTHR30485">
    <property type="entry name" value="NI/FE-HYDROGENASE 1 B-TYPE CYTOCHROME SUBUNIT"/>
    <property type="match status" value="1"/>
</dbReference>
<sequence>MGEIVRYKRDVWGEEVILGVSWDLLWVVAVAVLVLLAAHATVMAVLANKKMDMPSGEGKRVVRHESIDRWFHWVMALSIFALILTGIAPIVGLRFAWLNWHWMAGLLLSFITVVHIVRSLFWQDFKSMILGPRDFAEPFDSTRLPGKYSFEQKGMHWAVTVVVMTVIATGLLMFLQIDSPFWERTNSMPESQLGLVFLLHGLSTLALVALAATHIYFAIRPEKLFYTRSMFKGWISEDEMKANHDPNLWSPKQAD</sequence>
<evidence type="ECO:0000256" key="11">
    <source>
        <dbReference type="ARBA" id="ARBA00023136"/>
    </source>
</evidence>
<dbReference type="InterPro" id="IPR051542">
    <property type="entry name" value="Hydrogenase_cytochrome"/>
</dbReference>
<keyword evidence="9 12" id="KW-1133">Transmembrane helix</keyword>
<evidence type="ECO:0000256" key="7">
    <source>
        <dbReference type="ARBA" id="ARBA00022723"/>
    </source>
</evidence>
<evidence type="ECO:0000256" key="6">
    <source>
        <dbReference type="ARBA" id="ARBA00022692"/>
    </source>
</evidence>
<feature type="transmembrane region" description="Helical" evidence="12">
    <location>
        <begin position="70"/>
        <end position="96"/>
    </location>
</feature>
<keyword evidence="8" id="KW-0249">Electron transport</keyword>
<feature type="transmembrane region" description="Helical" evidence="12">
    <location>
        <begin position="157"/>
        <end position="177"/>
    </location>
</feature>
<keyword evidence="6 12" id="KW-0812">Transmembrane</keyword>
<gene>
    <name evidence="14" type="ORF">ABR69_04625</name>
</gene>
<comment type="similarity">
    <text evidence="2">Belongs to the HupC/HyaC/HydC family.</text>
</comment>
<evidence type="ECO:0000256" key="8">
    <source>
        <dbReference type="ARBA" id="ARBA00022982"/>
    </source>
</evidence>
<feature type="transmembrane region" description="Helical" evidence="12">
    <location>
        <begin position="197"/>
        <end position="219"/>
    </location>
</feature>
<accession>A0A0R2SD83</accession>
<dbReference type="SUPFAM" id="SSF81342">
    <property type="entry name" value="Transmembrane di-heme cytochromes"/>
    <property type="match status" value="1"/>
</dbReference>
<dbReference type="GO" id="GO:0005886">
    <property type="term" value="C:plasma membrane"/>
    <property type="evidence" value="ECO:0007669"/>
    <property type="project" value="UniProtKB-SubCell"/>
</dbReference>
<keyword evidence="7" id="KW-0479">Metal-binding</keyword>
<dbReference type="AlphaFoldDB" id="A0A0R2SD83"/>
<dbReference type="InterPro" id="IPR000516">
    <property type="entry name" value="Ni-dep_Hydgase_cyt-B"/>
</dbReference>
<dbReference type="PANTHER" id="PTHR30485:SF0">
    <property type="entry name" value="NI_FE-HYDROGENASE 1 B-TYPE CYTOCHROME SUBUNIT-RELATED"/>
    <property type="match status" value="1"/>
</dbReference>
<keyword evidence="5" id="KW-0349">Heme</keyword>
<dbReference type="GO" id="GO:0022904">
    <property type="term" value="P:respiratory electron transport chain"/>
    <property type="evidence" value="ECO:0007669"/>
    <property type="project" value="InterPro"/>
</dbReference>
<dbReference type="InterPro" id="IPR011577">
    <property type="entry name" value="Cyt_b561_bac/Ni-Hgenase"/>
</dbReference>
<dbReference type="InterPro" id="IPR016174">
    <property type="entry name" value="Di-haem_cyt_TM"/>
</dbReference>
<evidence type="ECO:0000313" key="15">
    <source>
        <dbReference type="Proteomes" id="UP000051934"/>
    </source>
</evidence>
<evidence type="ECO:0000259" key="13">
    <source>
        <dbReference type="Pfam" id="PF01292"/>
    </source>
</evidence>
<evidence type="ECO:0000256" key="10">
    <source>
        <dbReference type="ARBA" id="ARBA00023004"/>
    </source>
</evidence>
<dbReference type="Pfam" id="PF01292">
    <property type="entry name" value="Ni_hydr_CYTB"/>
    <property type="match status" value="1"/>
</dbReference>
<organism evidence="14 15">
    <name type="scientific">OM182 bacterium BACL3 MAG-120507-bin80</name>
    <dbReference type="NCBI Taxonomy" id="1655577"/>
    <lineage>
        <taxon>Bacteria</taxon>
        <taxon>Pseudomonadati</taxon>
        <taxon>Pseudomonadota</taxon>
        <taxon>Gammaproteobacteria</taxon>
        <taxon>OMG group</taxon>
        <taxon>OM182 clade</taxon>
    </lineage>
</organism>
<evidence type="ECO:0000256" key="1">
    <source>
        <dbReference type="ARBA" id="ARBA00004651"/>
    </source>
</evidence>
<dbReference type="EMBL" id="LIBB01000307">
    <property type="protein sequence ID" value="KRO70653.1"/>
    <property type="molecule type" value="Genomic_DNA"/>
</dbReference>
<dbReference type="PROSITE" id="PS00882">
    <property type="entry name" value="NI_HGENASE_CYTB_1"/>
    <property type="match status" value="1"/>
</dbReference>